<dbReference type="CDD" id="cd02696">
    <property type="entry name" value="MurNAc-LAA"/>
    <property type="match status" value="1"/>
</dbReference>
<dbReference type="PANTHER" id="PTHR30404">
    <property type="entry name" value="N-ACETYLMURAMOYL-L-ALANINE AMIDASE"/>
    <property type="match status" value="1"/>
</dbReference>
<dbReference type="SMART" id="SM00646">
    <property type="entry name" value="Ami_3"/>
    <property type="match status" value="1"/>
</dbReference>
<dbReference type="Gene3D" id="2.60.40.3500">
    <property type="match status" value="1"/>
</dbReference>
<dbReference type="Pfam" id="PF01520">
    <property type="entry name" value="Amidase_3"/>
    <property type="match status" value="1"/>
</dbReference>
<name>A0ABT3L9Q5_9CYAN</name>
<evidence type="ECO:0000256" key="1">
    <source>
        <dbReference type="ARBA" id="ARBA00022801"/>
    </source>
</evidence>
<dbReference type="Proteomes" id="UP001526426">
    <property type="component" value="Unassembled WGS sequence"/>
</dbReference>
<organism evidence="5 6">
    <name type="scientific">Spirulina subsalsa FACHB-351</name>
    <dbReference type="NCBI Taxonomy" id="234711"/>
    <lineage>
        <taxon>Bacteria</taxon>
        <taxon>Bacillati</taxon>
        <taxon>Cyanobacteriota</taxon>
        <taxon>Cyanophyceae</taxon>
        <taxon>Spirulinales</taxon>
        <taxon>Spirulinaceae</taxon>
        <taxon>Spirulina</taxon>
    </lineage>
</organism>
<feature type="signal peptide" evidence="3">
    <location>
        <begin position="1"/>
        <end position="25"/>
    </location>
</feature>
<comment type="caution">
    <text evidence="5">The sequence shown here is derived from an EMBL/GenBank/DDBJ whole genome shotgun (WGS) entry which is preliminary data.</text>
</comment>
<dbReference type="InterPro" id="IPR021731">
    <property type="entry name" value="AMIN_dom"/>
</dbReference>
<dbReference type="Gene3D" id="3.40.630.40">
    <property type="entry name" value="Zn-dependent exopeptidases"/>
    <property type="match status" value="1"/>
</dbReference>
<proteinExistence type="predicted"/>
<dbReference type="SUPFAM" id="SSF53187">
    <property type="entry name" value="Zn-dependent exopeptidases"/>
    <property type="match status" value="1"/>
</dbReference>
<dbReference type="Pfam" id="PF11741">
    <property type="entry name" value="AMIN"/>
    <property type="match status" value="1"/>
</dbReference>
<gene>
    <name evidence="5" type="ORF">K4A83_15705</name>
</gene>
<dbReference type="PRINTS" id="PR01217">
    <property type="entry name" value="PRICHEXTENSN"/>
</dbReference>
<feature type="compositionally biased region" description="Pro residues" evidence="2">
    <location>
        <begin position="275"/>
        <end position="304"/>
    </location>
</feature>
<evidence type="ECO:0000313" key="5">
    <source>
        <dbReference type="EMBL" id="MCW6037705.1"/>
    </source>
</evidence>
<feature type="domain" description="MurNAc-LAA" evidence="4">
    <location>
        <begin position="371"/>
        <end position="482"/>
    </location>
</feature>
<feature type="region of interest" description="Disordered" evidence="2">
    <location>
        <begin position="251"/>
        <end position="327"/>
    </location>
</feature>
<dbReference type="InterPro" id="IPR002508">
    <property type="entry name" value="MurNAc-LAA_cat"/>
</dbReference>
<evidence type="ECO:0000313" key="6">
    <source>
        <dbReference type="Proteomes" id="UP001526426"/>
    </source>
</evidence>
<dbReference type="EMBL" id="JAIHOM010000085">
    <property type="protein sequence ID" value="MCW6037705.1"/>
    <property type="molecule type" value="Genomic_DNA"/>
</dbReference>
<dbReference type="RefSeq" id="WP_265265569.1">
    <property type="nucleotide sequence ID" value="NZ_JAIHOM010000085.1"/>
</dbReference>
<dbReference type="InterPro" id="IPR050695">
    <property type="entry name" value="N-acetylmuramoyl_amidase_3"/>
</dbReference>
<feature type="chain" id="PRO_5046703748" evidence="3">
    <location>
        <begin position="26"/>
        <end position="490"/>
    </location>
</feature>
<sequence length="490" mass="52181">MQSHWLILGTMTAGATLLCASTAEAANLISWQFDSHQNRLTFNTDGRVQPRAQVIANPSRLVIDLPGTRLGRATMNQNVGGVVQSVRAGQFNADTARLVVEFAPGYAIDPNGVKVVGRTPNQWTVELPNPTRLVSNVSSAGASLAGLQITQNGLFWRFDSSQGADPKVLVNRSRDRRQIFIDLDGLTLSQAGSQAIGRYGVRQVTAQQASVSPPITRLTLDVTEDSPDWIASVSRGGVAIVPLGGMMAIRDDTPSPTIATPVVNTPQPPTGTVQVPPPANPQPAPPPPTPAPPPPAPSPAPRPPVSNSRVRVTIDPGHGGRDPGAIGIGGLRESDVVLPISQEVARILERNGVMVQMTRANDTFITLEGRAAMANRNRSDLFVSIHANSAGNRPTVNGAETFHHPGSTGGYRLAESIQSRMIRQTGMNNRGVKQANFYVLRNTAMPAALVEVGFVTGSADAARLRNPTFRTQMAQAIADGILDYIRRYGV</sequence>
<keyword evidence="3" id="KW-0732">Signal</keyword>
<reference evidence="5 6" key="1">
    <citation type="submission" date="2021-08" db="EMBL/GenBank/DDBJ databases">
        <title>Draft genome sequence of Spirulina subsalsa with high tolerance to salinity and hype-accumulation of phycocyanin.</title>
        <authorList>
            <person name="Pei H."/>
            <person name="Jiang L."/>
        </authorList>
    </citation>
    <scope>NUCLEOTIDE SEQUENCE [LARGE SCALE GENOMIC DNA]</scope>
    <source>
        <strain evidence="5 6">FACHB-351</strain>
    </source>
</reference>
<evidence type="ECO:0000259" key="4">
    <source>
        <dbReference type="SMART" id="SM00646"/>
    </source>
</evidence>
<keyword evidence="1" id="KW-0378">Hydrolase</keyword>
<feature type="compositionally biased region" description="Low complexity" evidence="2">
    <location>
        <begin position="260"/>
        <end position="274"/>
    </location>
</feature>
<protein>
    <submittedName>
        <fullName evidence="5">N-acetylmuramoyl-L-alanine amidase</fullName>
    </submittedName>
</protein>
<keyword evidence="6" id="KW-1185">Reference proteome</keyword>
<accession>A0ABT3L9Q5</accession>
<evidence type="ECO:0000256" key="3">
    <source>
        <dbReference type="SAM" id="SignalP"/>
    </source>
</evidence>
<evidence type="ECO:0000256" key="2">
    <source>
        <dbReference type="SAM" id="MobiDB-lite"/>
    </source>
</evidence>
<dbReference type="PANTHER" id="PTHR30404:SF0">
    <property type="entry name" value="N-ACETYLMURAMOYL-L-ALANINE AMIDASE AMIC"/>
    <property type="match status" value="1"/>
</dbReference>